<feature type="non-terminal residue" evidence="1">
    <location>
        <position position="1"/>
    </location>
</feature>
<keyword evidence="2" id="KW-1185">Reference proteome</keyword>
<evidence type="ECO:0000313" key="1">
    <source>
        <dbReference type="EMBL" id="CAA3001070.1"/>
    </source>
</evidence>
<gene>
    <name evidence="1" type="ORF">OLEA9_A108454</name>
</gene>
<accession>A0A8S0TAI4</accession>
<dbReference type="AlphaFoldDB" id="A0A8S0TAI4"/>
<proteinExistence type="predicted"/>
<reference evidence="1 2" key="1">
    <citation type="submission" date="2019-12" db="EMBL/GenBank/DDBJ databases">
        <authorList>
            <person name="Alioto T."/>
            <person name="Alioto T."/>
            <person name="Gomez Garrido J."/>
        </authorList>
    </citation>
    <scope>NUCLEOTIDE SEQUENCE [LARGE SCALE GENOMIC DNA]</scope>
</reference>
<evidence type="ECO:0000313" key="2">
    <source>
        <dbReference type="Proteomes" id="UP000594638"/>
    </source>
</evidence>
<organism evidence="1 2">
    <name type="scientific">Olea europaea subsp. europaea</name>
    <dbReference type="NCBI Taxonomy" id="158383"/>
    <lineage>
        <taxon>Eukaryota</taxon>
        <taxon>Viridiplantae</taxon>
        <taxon>Streptophyta</taxon>
        <taxon>Embryophyta</taxon>
        <taxon>Tracheophyta</taxon>
        <taxon>Spermatophyta</taxon>
        <taxon>Magnoliopsida</taxon>
        <taxon>eudicotyledons</taxon>
        <taxon>Gunneridae</taxon>
        <taxon>Pentapetalae</taxon>
        <taxon>asterids</taxon>
        <taxon>lamiids</taxon>
        <taxon>Lamiales</taxon>
        <taxon>Oleaceae</taxon>
        <taxon>Oleeae</taxon>
        <taxon>Olea</taxon>
    </lineage>
</organism>
<comment type="caution">
    <text evidence="1">The sequence shown here is derived from an EMBL/GenBank/DDBJ whole genome shotgun (WGS) entry which is preliminary data.</text>
</comment>
<dbReference type="Gramene" id="OE9A108454T1">
    <property type="protein sequence ID" value="OE9A108454C1"/>
    <property type="gene ID" value="OE9A108454"/>
</dbReference>
<feature type="non-terminal residue" evidence="1">
    <location>
        <position position="54"/>
    </location>
</feature>
<sequence>APEERKNAVMRRPGGGSVCGNLKSSQTCIFVWIVFHDAIVCLANLVYQKSGIDI</sequence>
<dbReference type="Proteomes" id="UP000594638">
    <property type="component" value="Unassembled WGS sequence"/>
</dbReference>
<protein>
    <submittedName>
        <fullName evidence="1">Uncharacterized protein</fullName>
    </submittedName>
</protein>
<dbReference type="EMBL" id="CACTIH010005731">
    <property type="protein sequence ID" value="CAA3001070.1"/>
    <property type="molecule type" value="Genomic_DNA"/>
</dbReference>
<name>A0A8S0TAI4_OLEEU</name>